<accession>A0A1W6BX22</accession>
<dbReference type="AlphaFoldDB" id="A0A1W6BX22"/>
<feature type="domain" description="DUF234" evidence="2">
    <location>
        <begin position="134"/>
        <end position="220"/>
    </location>
</feature>
<evidence type="ECO:0000256" key="1">
    <source>
        <dbReference type="SAM" id="Coils"/>
    </source>
</evidence>
<dbReference type="STRING" id="1121267.CCUN_1030"/>
<evidence type="ECO:0000259" key="2">
    <source>
        <dbReference type="Pfam" id="PF03008"/>
    </source>
</evidence>
<keyword evidence="1" id="KW-0175">Coiled coil</keyword>
<protein>
    <recommendedName>
        <fullName evidence="2">DUF234 domain-containing protein</fullName>
    </recommendedName>
</protein>
<dbReference type="SUPFAM" id="SSF52980">
    <property type="entry name" value="Restriction endonuclease-like"/>
    <property type="match status" value="1"/>
</dbReference>
<name>A0A1W6BX22_9BACT</name>
<feature type="coiled-coil region" evidence="1">
    <location>
        <begin position="94"/>
        <end position="121"/>
    </location>
</feature>
<gene>
    <name evidence="3" type="ORF">CCUN_1030</name>
</gene>
<dbReference type="InterPro" id="IPR004256">
    <property type="entry name" value="DUF234"/>
</dbReference>
<proteinExistence type="predicted"/>
<dbReference type="OrthoDB" id="9801758at2"/>
<dbReference type="Proteomes" id="UP000192902">
    <property type="component" value="Chromosome"/>
</dbReference>
<reference evidence="3" key="1">
    <citation type="submission" date="2017-04" db="EMBL/GenBank/DDBJ databases">
        <title>Complete genome sequence of the Campylobacter cuniculorum type strain LMG24588.</title>
        <authorList>
            <person name="Miller W.G."/>
            <person name="Yee E."/>
            <person name="Revez J."/>
            <person name="Bono J.L."/>
            <person name="Rossi M."/>
        </authorList>
    </citation>
    <scope>NUCLEOTIDE SEQUENCE [LARGE SCALE GENOMIC DNA]</scope>
    <source>
        <strain evidence="3">LMG 24588</strain>
    </source>
</reference>
<dbReference type="Pfam" id="PF03008">
    <property type="entry name" value="DUF234"/>
    <property type="match status" value="1"/>
</dbReference>
<dbReference type="EMBL" id="CP020867">
    <property type="protein sequence ID" value="ARJ56631.1"/>
    <property type="molecule type" value="Genomic_DNA"/>
</dbReference>
<evidence type="ECO:0000313" key="3">
    <source>
        <dbReference type="EMBL" id="ARJ56631.1"/>
    </source>
</evidence>
<dbReference type="KEGG" id="ccun:CCUN_1030"/>
<organism evidence="3">
    <name type="scientific">Campylobacter cuniculorum DSM 23162 = LMG 24588</name>
    <dbReference type="NCBI Taxonomy" id="1121267"/>
    <lineage>
        <taxon>Bacteria</taxon>
        <taxon>Pseudomonadati</taxon>
        <taxon>Campylobacterota</taxon>
        <taxon>Epsilonproteobacteria</taxon>
        <taxon>Campylobacterales</taxon>
        <taxon>Campylobacteraceae</taxon>
        <taxon>Campylobacter</taxon>
    </lineage>
</organism>
<sequence length="272" mass="32928">MHTELKLDELVNFYSVFDGSGVENFYPSLFESIENLLLKNYFEFKNKFNLDPLSSYALTLLAKNSRKRYSIHRKIHRFKALNIIHKLLDLGILKLEKSKELKIIKNKKQKLKKELRTYTIQDKIIFKDHFTRFFFRFLKPNENFILEGQFDKILTEIKENFEHYQSFCFEQLCREFLEKKFNISPVQSYWDKNLELDLYYKDENFCLLGEVKFKNKKICKNILNQLQNKAKSLNLIPNYYILFSKNGFSKEFEKIHERNLLLFDLSDFKILL</sequence>
<dbReference type="eggNOG" id="COG1672">
    <property type="taxonomic scope" value="Bacteria"/>
</dbReference>
<dbReference type="InterPro" id="IPR011335">
    <property type="entry name" value="Restrct_endonuc-II-like"/>
</dbReference>